<sequence length="142" mass="15318">MLMLQTGFGSRGKFSPALVCFCQEQRLCPHAQGNGHRSTPGGSGAGSLAAHLVITAVKDRCGCYHRSGSQTTPGVMKSTLYAFKGCVCMFVCVCGVCVCVSSNPHPYIHACFFQIGHWWFGLKTSELVQINQNAALVHNHVQ</sequence>
<accession>A0ACB8ENK7</accession>
<dbReference type="Proteomes" id="UP000827872">
    <property type="component" value="Linkage Group LG03"/>
</dbReference>
<name>A0ACB8ENK7_9SAUR</name>
<comment type="caution">
    <text evidence="1">The sequence shown here is derived from an EMBL/GenBank/DDBJ whole genome shotgun (WGS) entry which is preliminary data.</text>
</comment>
<dbReference type="EMBL" id="CM037616">
    <property type="protein sequence ID" value="KAH7993761.1"/>
    <property type="molecule type" value="Genomic_DNA"/>
</dbReference>
<gene>
    <name evidence="1" type="ORF">K3G42_032228</name>
</gene>
<evidence type="ECO:0000313" key="1">
    <source>
        <dbReference type="EMBL" id="KAH7993761.1"/>
    </source>
</evidence>
<reference evidence="1" key="1">
    <citation type="submission" date="2021-08" db="EMBL/GenBank/DDBJ databases">
        <title>The first chromosome-level gecko genome reveals the dynamic sex chromosomes of Neotropical dwarf geckos (Sphaerodactylidae: Sphaerodactylus).</title>
        <authorList>
            <person name="Pinto B.J."/>
            <person name="Keating S.E."/>
            <person name="Gamble T."/>
        </authorList>
    </citation>
    <scope>NUCLEOTIDE SEQUENCE</scope>
    <source>
        <strain evidence="1">TG3544</strain>
    </source>
</reference>
<protein>
    <submittedName>
        <fullName evidence="1">Uncharacterized protein</fullName>
    </submittedName>
</protein>
<evidence type="ECO:0000313" key="2">
    <source>
        <dbReference type="Proteomes" id="UP000827872"/>
    </source>
</evidence>
<organism evidence="1 2">
    <name type="scientific">Sphaerodactylus townsendi</name>
    <dbReference type="NCBI Taxonomy" id="933632"/>
    <lineage>
        <taxon>Eukaryota</taxon>
        <taxon>Metazoa</taxon>
        <taxon>Chordata</taxon>
        <taxon>Craniata</taxon>
        <taxon>Vertebrata</taxon>
        <taxon>Euteleostomi</taxon>
        <taxon>Lepidosauria</taxon>
        <taxon>Squamata</taxon>
        <taxon>Bifurcata</taxon>
        <taxon>Gekkota</taxon>
        <taxon>Sphaerodactylidae</taxon>
        <taxon>Sphaerodactylus</taxon>
    </lineage>
</organism>
<keyword evidence="2" id="KW-1185">Reference proteome</keyword>
<proteinExistence type="predicted"/>